<evidence type="ECO:0000256" key="1">
    <source>
        <dbReference type="SAM" id="MobiDB-lite"/>
    </source>
</evidence>
<dbReference type="AlphaFoldDB" id="A0ABD4EKE8"/>
<reference evidence="2 3" key="1">
    <citation type="submission" date="2016-01" db="EMBL/GenBank/DDBJ databases">
        <authorList>
            <person name="Mitreva M."/>
            <person name="Pepin K.H."/>
            <person name="Mihindukulasuriya K.A."/>
            <person name="Fulton R."/>
            <person name="Fronick C."/>
            <person name="O'Laughlin M."/>
            <person name="Miner T."/>
            <person name="Herter B."/>
            <person name="Rosa B.A."/>
            <person name="Cordes M."/>
            <person name="Tomlinson C."/>
            <person name="Wollam A."/>
            <person name="Palsikar V.B."/>
            <person name="Mardis E.R."/>
            <person name="Wilson R.K."/>
        </authorList>
    </citation>
    <scope>NUCLEOTIDE SEQUENCE [LARGE SCALE GENOMIC DNA]</scope>
    <source>
        <strain evidence="2 3">MJR7738</strain>
    </source>
</reference>
<dbReference type="SUPFAM" id="SSF53474">
    <property type="entry name" value="alpha/beta-Hydrolases"/>
    <property type="match status" value="1"/>
</dbReference>
<evidence type="ECO:0000313" key="2">
    <source>
        <dbReference type="EMBL" id="KXA40418.1"/>
    </source>
</evidence>
<feature type="region of interest" description="Disordered" evidence="1">
    <location>
        <begin position="1"/>
        <end position="20"/>
    </location>
</feature>
<accession>A0ABD4EKE8</accession>
<dbReference type="Gene3D" id="3.40.50.1820">
    <property type="entry name" value="alpha/beta hydrolase"/>
    <property type="match status" value="1"/>
</dbReference>
<proteinExistence type="predicted"/>
<organism evidence="2 3">
    <name type="scientific">Staphylococcus lugdunensis</name>
    <dbReference type="NCBI Taxonomy" id="28035"/>
    <lineage>
        <taxon>Bacteria</taxon>
        <taxon>Bacillati</taxon>
        <taxon>Bacillota</taxon>
        <taxon>Bacilli</taxon>
        <taxon>Bacillales</taxon>
        <taxon>Staphylococcaceae</taxon>
        <taxon>Staphylococcus</taxon>
    </lineage>
</organism>
<dbReference type="RefSeq" id="WP_060795127.1">
    <property type="nucleotide sequence ID" value="NZ_CP020763.1"/>
</dbReference>
<comment type="caution">
    <text evidence="2">The sequence shown here is derived from an EMBL/GenBank/DDBJ whole genome shotgun (WGS) entry which is preliminary data.</text>
</comment>
<name>A0ABD4EKE8_STALU</name>
<dbReference type="Proteomes" id="UP000070063">
    <property type="component" value="Unassembled WGS sequence"/>
</dbReference>
<gene>
    <name evidence="2" type="ORF">HMPREF3225_00146</name>
</gene>
<dbReference type="EMBL" id="LRQI01000005">
    <property type="protein sequence ID" value="KXA40418.1"/>
    <property type="molecule type" value="Genomic_DNA"/>
</dbReference>
<evidence type="ECO:0000313" key="3">
    <source>
        <dbReference type="Proteomes" id="UP000070063"/>
    </source>
</evidence>
<sequence length="441" mass="49080">MSQIEYQINPGNITSNSEETSSVSKISYEIENANDNGLDKGKINKQIKALKRNNNFPGNLEYVDSYTDPKTGTTTSAFLNKETGKVTLGMTGTNLHKGAMLKQAFGVASPQDYRDVYETLNDIRADINIGLHSVTDKDPHYKNTQDFIKGIKKDYDIDTITGHSLGGRDAIILGTSNDIKHIVVYNPAPLAVKDVSILYDDGEELKKMIEKYDGHIVRFVSNQDILDAGVRDLMYETAGEKIVIKNGEGHSMDGFLIKGTQAKILAELKRVKGYQDANNKSFKSVRKQTRRRLDKVETLRANWIQTNGGALSSSQQQLLESLTALTIAQGLSQLVDEESQHLKKMYQSMAHKFGENWKKAQEAGNEIAEKLTFAEVIDELRAGGAYESKLETDPQRKIDNKLKKLNDVSKNCDDYIAKIKQSIHAIVEKDKALASQIGGIM</sequence>
<protein>
    <submittedName>
        <fullName evidence="2">Uncharacterized protein</fullName>
    </submittedName>
</protein>
<dbReference type="InterPro" id="IPR029058">
    <property type="entry name" value="AB_hydrolase_fold"/>
</dbReference>